<sequence>MVRNSVTDNVLQYLSSPDVLRLKNVSGQWEASKNLQHYALYLNTRVRFYRDIKRDAIRVHSETNIPQLCKFVHRSEKLTILVWAHGPTIELVRGGQSSLQIRLWELEDCSLTLRIMEYGSEAMEVTRVGFAVGVWSSRGGCQGRRAGELIQAPLRAAELDKVGTWRQGTYSTAERLPSLTRISGA</sequence>
<feature type="domain" description="AP180 N-terminal homology (ANTH)" evidence="1">
    <location>
        <begin position="18"/>
        <end position="62"/>
    </location>
</feature>
<dbReference type="Proteomes" id="UP001201163">
    <property type="component" value="Unassembled WGS sequence"/>
</dbReference>
<accession>A0AAD4L5N8</accession>
<dbReference type="SUPFAM" id="SSF48464">
    <property type="entry name" value="ENTH/VHS domain"/>
    <property type="match status" value="1"/>
</dbReference>
<dbReference type="AlphaFoldDB" id="A0AAD4L5N8"/>
<keyword evidence="3" id="KW-1185">Reference proteome</keyword>
<protein>
    <recommendedName>
        <fullName evidence="1">AP180 N-terminal homology (ANTH) domain-containing protein</fullName>
    </recommendedName>
</protein>
<reference evidence="2" key="1">
    <citation type="submission" date="2022-01" db="EMBL/GenBank/DDBJ databases">
        <title>Comparative genomics reveals a dynamic genome evolution in the ectomycorrhizal milk-cap (Lactarius) mushrooms.</title>
        <authorList>
            <consortium name="DOE Joint Genome Institute"/>
            <person name="Lebreton A."/>
            <person name="Tang N."/>
            <person name="Kuo A."/>
            <person name="LaButti K."/>
            <person name="Drula E."/>
            <person name="Barry K."/>
            <person name="Clum A."/>
            <person name="Lipzen A."/>
            <person name="Mousain D."/>
            <person name="Ng V."/>
            <person name="Wang R."/>
            <person name="Wang X."/>
            <person name="Dai Y."/>
            <person name="Henrissat B."/>
            <person name="Grigoriev I.V."/>
            <person name="Guerin-Laguette A."/>
            <person name="Yu F."/>
            <person name="Martin F.M."/>
        </authorList>
    </citation>
    <scope>NUCLEOTIDE SEQUENCE</scope>
    <source>
        <strain evidence="2">QP</strain>
    </source>
</reference>
<organism evidence="2 3">
    <name type="scientific">Lactarius akahatsu</name>
    <dbReference type="NCBI Taxonomy" id="416441"/>
    <lineage>
        <taxon>Eukaryota</taxon>
        <taxon>Fungi</taxon>
        <taxon>Dikarya</taxon>
        <taxon>Basidiomycota</taxon>
        <taxon>Agaricomycotina</taxon>
        <taxon>Agaricomycetes</taxon>
        <taxon>Russulales</taxon>
        <taxon>Russulaceae</taxon>
        <taxon>Lactarius</taxon>
    </lineage>
</organism>
<dbReference type="EMBL" id="JAKELL010000118">
    <property type="protein sequence ID" value="KAH8981325.1"/>
    <property type="molecule type" value="Genomic_DNA"/>
</dbReference>
<evidence type="ECO:0000259" key="1">
    <source>
        <dbReference type="Pfam" id="PF07651"/>
    </source>
</evidence>
<dbReference type="InterPro" id="IPR008942">
    <property type="entry name" value="ENTH_VHS"/>
</dbReference>
<evidence type="ECO:0000313" key="3">
    <source>
        <dbReference type="Proteomes" id="UP001201163"/>
    </source>
</evidence>
<dbReference type="InterPro" id="IPR011417">
    <property type="entry name" value="ANTH_dom"/>
</dbReference>
<comment type="caution">
    <text evidence="2">The sequence shown here is derived from an EMBL/GenBank/DDBJ whole genome shotgun (WGS) entry which is preliminary data.</text>
</comment>
<dbReference type="GO" id="GO:0005543">
    <property type="term" value="F:phospholipid binding"/>
    <property type="evidence" value="ECO:0007669"/>
    <property type="project" value="InterPro"/>
</dbReference>
<evidence type="ECO:0000313" key="2">
    <source>
        <dbReference type="EMBL" id="KAH8981325.1"/>
    </source>
</evidence>
<name>A0AAD4L5N8_9AGAM</name>
<dbReference type="Gene3D" id="1.25.40.90">
    <property type="match status" value="1"/>
</dbReference>
<dbReference type="Pfam" id="PF07651">
    <property type="entry name" value="ANTH"/>
    <property type="match status" value="1"/>
</dbReference>
<proteinExistence type="predicted"/>
<gene>
    <name evidence="2" type="ORF">EDB92DRAFT_1898035</name>
</gene>